<keyword evidence="4" id="KW-0564">Palmitate</keyword>
<dbReference type="NCBIfam" id="TIGR00413">
    <property type="entry name" value="rlpA"/>
    <property type="match status" value="1"/>
</dbReference>
<comment type="subcellular location">
    <subcellularLocation>
        <location evidence="4">Cell membrane</location>
        <topology evidence="4">Lipid-anchor</topology>
    </subcellularLocation>
</comment>
<organism evidence="8 9">
    <name type="scientific">Desulfobaculum bizertense DSM 18034</name>
    <dbReference type="NCBI Taxonomy" id="1121442"/>
    <lineage>
        <taxon>Bacteria</taxon>
        <taxon>Pseudomonadati</taxon>
        <taxon>Thermodesulfobacteriota</taxon>
        <taxon>Desulfovibrionia</taxon>
        <taxon>Desulfovibrionales</taxon>
        <taxon>Desulfovibrionaceae</taxon>
        <taxon>Desulfobaculum</taxon>
    </lineage>
</organism>
<evidence type="ECO:0000256" key="2">
    <source>
        <dbReference type="ARBA" id="ARBA00023239"/>
    </source>
</evidence>
<dbReference type="SUPFAM" id="SSF110997">
    <property type="entry name" value="Sporulation related repeat"/>
    <property type="match status" value="1"/>
</dbReference>
<dbReference type="PROSITE" id="PS51257">
    <property type="entry name" value="PROKAR_LIPOPROTEIN"/>
    <property type="match status" value="1"/>
</dbReference>
<accession>A0A1T4WBS4</accession>
<evidence type="ECO:0000256" key="3">
    <source>
        <dbReference type="ARBA" id="ARBA00023316"/>
    </source>
</evidence>
<comment type="similarity">
    <text evidence="4 5">Belongs to the RlpA family.</text>
</comment>
<feature type="domain" description="SPOR" evidence="7">
    <location>
        <begin position="181"/>
        <end position="260"/>
    </location>
</feature>
<dbReference type="EC" id="4.2.2.-" evidence="4"/>
<feature type="signal peptide" evidence="6">
    <location>
        <begin position="1"/>
        <end position="22"/>
    </location>
</feature>
<keyword evidence="9" id="KW-1185">Reference proteome</keyword>
<dbReference type="GO" id="GO:0071555">
    <property type="term" value="P:cell wall organization"/>
    <property type="evidence" value="ECO:0007669"/>
    <property type="project" value="UniProtKB-KW"/>
</dbReference>
<evidence type="ECO:0000256" key="1">
    <source>
        <dbReference type="ARBA" id="ARBA00022729"/>
    </source>
</evidence>
<dbReference type="SUPFAM" id="SSF50685">
    <property type="entry name" value="Barwin-like endoglucanases"/>
    <property type="match status" value="1"/>
</dbReference>
<dbReference type="InterPro" id="IPR007730">
    <property type="entry name" value="SPOR-like_dom"/>
</dbReference>
<evidence type="ECO:0000313" key="8">
    <source>
        <dbReference type="EMBL" id="SKA74752.1"/>
    </source>
</evidence>
<dbReference type="PANTHER" id="PTHR34183:SF1">
    <property type="entry name" value="ENDOLYTIC PEPTIDOGLYCAN TRANSGLYCOSYLASE RLPA"/>
    <property type="match status" value="1"/>
</dbReference>
<evidence type="ECO:0000259" key="7">
    <source>
        <dbReference type="PROSITE" id="PS51724"/>
    </source>
</evidence>
<dbReference type="InterPro" id="IPR036680">
    <property type="entry name" value="SPOR-like_sf"/>
</dbReference>
<dbReference type="GO" id="GO:0042834">
    <property type="term" value="F:peptidoglycan binding"/>
    <property type="evidence" value="ECO:0007669"/>
    <property type="project" value="InterPro"/>
</dbReference>
<comment type="function">
    <text evidence="4">Lytic transglycosylase with a strong preference for naked glycan strands that lack stem peptides.</text>
</comment>
<dbReference type="GO" id="GO:0000270">
    <property type="term" value="P:peptidoglycan metabolic process"/>
    <property type="evidence" value="ECO:0007669"/>
    <property type="project" value="UniProtKB-UniRule"/>
</dbReference>
<evidence type="ECO:0000256" key="6">
    <source>
        <dbReference type="SAM" id="SignalP"/>
    </source>
</evidence>
<dbReference type="OrthoDB" id="9779128at2"/>
<name>A0A1T4WBS4_9BACT</name>
<dbReference type="EMBL" id="FUYA01000006">
    <property type="protein sequence ID" value="SKA74752.1"/>
    <property type="molecule type" value="Genomic_DNA"/>
</dbReference>
<dbReference type="Gene3D" id="2.40.40.10">
    <property type="entry name" value="RlpA-like domain"/>
    <property type="match status" value="1"/>
</dbReference>
<dbReference type="STRING" id="1121442.SAMN02745702_02025"/>
<dbReference type="GO" id="GO:0005886">
    <property type="term" value="C:plasma membrane"/>
    <property type="evidence" value="ECO:0007669"/>
    <property type="project" value="UniProtKB-SubCell"/>
</dbReference>
<evidence type="ECO:0000256" key="4">
    <source>
        <dbReference type="HAMAP-Rule" id="MF_02071"/>
    </source>
</evidence>
<dbReference type="RefSeq" id="WP_078685304.1">
    <property type="nucleotide sequence ID" value="NZ_FUYA01000006.1"/>
</dbReference>
<dbReference type="Pfam" id="PF05036">
    <property type="entry name" value="SPOR"/>
    <property type="match status" value="1"/>
</dbReference>
<keyword evidence="4" id="KW-1003">Cell membrane</keyword>
<sequence>MAHRYPRTVLTCLALVAVMLLAACGKERVPSSPLPKSGGSYHSHKAGPSPKATFRPYTVNGVRYYPLKSADGFTQKGRASWYGKPFHGRKTSNGEVYNMYNMTCAHKILPMNTVVRVTNRSNGKSAVLRVNDRGPFVGTRVIDLSYAAAKSLGVIGPGTAPVKVEAIGMAGHPPSRSIAREVAGAPYYIQVGAFTEWGNAEHAREALVRQGFRQSRVRRAEVDGRSFYRVQAGRFDGMDRARRAHALLKSRYPQSFVLRD</sequence>
<dbReference type="CDD" id="cd22268">
    <property type="entry name" value="DPBB_RlpA-like"/>
    <property type="match status" value="1"/>
</dbReference>
<dbReference type="InterPro" id="IPR012997">
    <property type="entry name" value="RplA"/>
</dbReference>
<dbReference type="PROSITE" id="PS51724">
    <property type="entry name" value="SPOR"/>
    <property type="match status" value="1"/>
</dbReference>
<dbReference type="InterPro" id="IPR036908">
    <property type="entry name" value="RlpA-like_sf"/>
</dbReference>
<gene>
    <name evidence="4" type="primary">rlpA</name>
    <name evidence="8" type="ORF">SAMN02745702_02025</name>
</gene>
<dbReference type="GO" id="GO:0008932">
    <property type="term" value="F:lytic endotransglycosylase activity"/>
    <property type="evidence" value="ECO:0007669"/>
    <property type="project" value="UniProtKB-UniRule"/>
</dbReference>
<feature type="chain" id="PRO_5013416887" description="Probable endolytic peptidoglycan transglycosylase RlpA" evidence="6">
    <location>
        <begin position="23"/>
        <end position="260"/>
    </location>
</feature>
<dbReference type="Proteomes" id="UP000189733">
    <property type="component" value="Unassembled WGS sequence"/>
</dbReference>
<dbReference type="InterPro" id="IPR009009">
    <property type="entry name" value="RlpA-like_DPBB"/>
</dbReference>
<keyword evidence="3 4" id="KW-0961">Cell wall biogenesis/degradation</keyword>
<keyword evidence="4 8" id="KW-0449">Lipoprotein</keyword>
<dbReference type="InterPro" id="IPR034718">
    <property type="entry name" value="RlpA"/>
</dbReference>
<dbReference type="AlphaFoldDB" id="A0A1T4WBS4"/>
<keyword evidence="4" id="KW-0472">Membrane</keyword>
<evidence type="ECO:0000313" key="9">
    <source>
        <dbReference type="Proteomes" id="UP000189733"/>
    </source>
</evidence>
<reference evidence="8 9" key="1">
    <citation type="submission" date="2017-02" db="EMBL/GenBank/DDBJ databases">
        <authorList>
            <person name="Peterson S.W."/>
        </authorList>
    </citation>
    <scope>NUCLEOTIDE SEQUENCE [LARGE SCALE GENOMIC DNA]</scope>
    <source>
        <strain evidence="8 9">DSM 18034</strain>
    </source>
</reference>
<evidence type="ECO:0000256" key="5">
    <source>
        <dbReference type="RuleBase" id="RU003495"/>
    </source>
</evidence>
<proteinExistence type="inferred from homology"/>
<dbReference type="Pfam" id="PF03330">
    <property type="entry name" value="DPBB_1"/>
    <property type="match status" value="1"/>
</dbReference>
<keyword evidence="2 4" id="KW-0456">Lyase</keyword>
<dbReference type="Gene3D" id="3.30.70.1070">
    <property type="entry name" value="Sporulation related repeat"/>
    <property type="match status" value="1"/>
</dbReference>
<dbReference type="PANTHER" id="PTHR34183">
    <property type="entry name" value="ENDOLYTIC PEPTIDOGLYCAN TRANSGLYCOSYLASE RLPA"/>
    <property type="match status" value="1"/>
</dbReference>
<keyword evidence="1 6" id="KW-0732">Signal</keyword>
<protein>
    <recommendedName>
        <fullName evidence="4">Probable endolytic peptidoglycan transglycosylase RlpA</fullName>
        <ecNumber evidence="4">4.2.2.-</ecNumber>
    </recommendedName>
</protein>
<dbReference type="HAMAP" id="MF_02071">
    <property type="entry name" value="RlpA"/>
    <property type="match status" value="1"/>
</dbReference>